<evidence type="ECO:0000313" key="2">
    <source>
        <dbReference type="EMBL" id="SFE77404.1"/>
    </source>
</evidence>
<keyword evidence="1" id="KW-0472">Membrane</keyword>
<protein>
    <submittedName>
        <fullName evidence="2">Uncharacterized protein</fullName>
    </submittedName>
</protein>
<dbReference type="AlphaFoldDB" id="A0A1I2DA61"/>
<keyword evidence="1" id="KW-0812">Transmembrane</keyword>
<proteinExistence type="predicted"/>
<name>A0A1I2DA61_9BACT</name>
<keyword evidence="1" id="KW-1133">Transmembrane helix</keyword>
<sequence length="35" mass="3900">MTTTALLMMIIVQVTVTLVTGYFLMKVLKTPPKTD</sequence>
<feature type="transmembrane region" description="Helical" evidence="1">
    <location>
        <begin position="6"/>
        <end position="25"/>
    </location>
</feature>
<dbReference type="Proteomes" id="UP000199513">
    <property type="component" value="Unassembled WGS sequence"/>
</dbReference>
<reference evidence="2 3" key="1">
    <citation type="submission" date="2016-10" db="EMBL/GenBank/DDBJ databases">
        <authorList>
            <person name="de Groot N.N."/>
        </authorList>
    </citation>
    <scope>NUCLEOTIDE SEQUENCE [LARGE SCALE GENOMIC DNA]</scope>
    <source>
        <strain>GEY</strain>
        <strain evidence="3">DSM 9560</strain>
    </source>
</reference>
<evidence type="ECO:0000313" key="3">
    <source>
        <dbReference type="Proteomes" id="UP000199513"/>
    </source>
</evidence>
<gene>
    <name evidence="2" type="ORF">SAMN04488541_1006134</name>
</gene>
<dbReference type="STRING" id="1003.SAMN04488541_1006134"/>
<evidence type="ECO:0000256" key="1">
    <source>
        <dbReference type="SAM" id="Phobius"/>
    </source>
</evidence>
<keyword evidence="3" id="KW-1185">Reference proteome</keyword>
<dbReference type="EMBL" id="FONY01000006">
    <property type="protein sequence ID" value="SFE77404.1"/>
    <property type="molecule type" value="Genomic_DNA"/>
</dbReference>
<accession>A0A1I2DA61</accession>
<organism evidence="2 3">
    <name type="scientific">Thermoflexibacter ruber</name>
    <dbReference type="NCBI Taxonomy" id="1003"/>
    <lineage>
        <taxon>Bacteria</taxon>
        <taxon>Pseudomonadati</taxon>
        <taxon>Bacteroidota</taxon>
        <taxon>Cytophagia</taxon>
        <taxon>Cytophagales</taxon>
        <taxon>Thermoflexibacteraceae</taxon>
        <taxon>Thermoflexibacter</taxon>
    </lineage>
</organism>